<sequence length="381" mass="41029">MTFWMNQRVRAAAAAMAVACGLGIGAPSTALAADLDYGKPGDPVQLVIGYQPYYTQSWSGVVMRGKKFYEKYLPKGSTVDFSIGLQGAVIVNAMLAGKQHIGYMGDMPAIVSTTKESVADIRIVATLGVGFDQCNILLARNDAPKFGNGKEGVKWLEGKRIGIPLGSCADRFAKEAFRKEGVAPAAIMNQNIEVITSGFRAGKLDAAAIWEPTASRLVEEGLARRIASGATVNEKDAGFLAMRADLIKQRPDVAKAWLNAELDAQLFLADPKNAMEVAAMAAQQATGFTEKMLWHSLYGQYPAEIGGIPVRMQMPFTLTPDVVAQINQSAAFLFSIKSINVEKLRADALMNDMAAQVLKERNLSSPIGEVKAMPDSEYGKK</sequence>
<dbReference type="PANTHER" id="PTHR30024">
    <property type="entry name" value="ALIPHATIC SULFONATES-BINDING PROTEIN-RELATED"/>
    <property type="match status" value="1"/>
</dbReference>
<feature type="chain" id="PRO_5002646099" evidence="4">
    <location>
        <begin position="33"/>
        <end position="381"/>
    </location>
</feature>
<evidence type="ECO:0000313" key="6">
    <source>
        <dbReference type="Proteomes" id="UP000000366"/>
    </source>
</evidence>
<dbReference type="GO" id="GO:0042597">
    <property type="term" value="C:periplasmic space"/>
    <property type="evidence" value="ECO:0007669"/>
    <property type="project" value="UniProtKB-SubCell"/>
</dbReference>
<proteinExistence type="inferred from homology"/>
<feature type="signal peptide" evidence="4">
    <location>
        <begin position="1"/>
        <end position="32"/>
    </location>
</feature>
<dbReference type="PANTHER" id="PTHR30024:SF47">
    <property type="entry name" value="TAURINE-BINDING PERIPLASMIC PROTEIN"/>
    <property type="match status" value="1"/>
</dbReference>
<dbReference type="Pfam" id="PF13379">
    <property type="entry name" value="NMT1_2"/>
    <property type="match status" value="1"/>
</dbReference>
<evidence type="ECO:0000256" key="3">
    <source>
        <dbReference type="ARBA" id="ARBA00022729"/>
    </source>
</evidence>
<evidence type="ECO:0000256" key="4">
    <source>
        <dbReference type="SAM" id="SignalP"/>
    </source>
</evidence>
<dbReference type="EMBL" id="CP000555">
    <property type="protein sequence ID" value="ABM93885.1"/>
    <property type="molecule type" value="Genomic_DNA"/>
</dbReference>
<dbReference type="RefSeq" id="WP_011828523.1">
    <property type="nucleotide sequence ID" value="NC_008825.1"/>
</dbReference>
<name>A2SE96_METPP</name>
<dbReference type="HOGENOM" id="CLU_752003_0_0_4"/>
<keyword evidence="6" id="KW-1185">Reference proteome</keyword>
<evidence type="ECO:0000256" key="1">
    <source>
        <dbReference type="ARBA" id="ARBA00004418"/>
    </source>
</evidence>
<dbReference type="SUPFAM" id="SSF53850">
    <property type="entry name" value="Periplasmic binding protein-like II"/>
    <property type="match status" value="1"/>
</dbReference>
<organism evidence="5 6">
    <name type="scientific">Methylibium petroleiphilum (strain ATCC BAA-1232 / LMG 22953 / PM1)</name>
    <dbReference type="NCBI Taxonomy" id="420662"/>
    <lineage>
        <taxon>Bacteria</taxon>
        <taxon>Pseudomonadati</taxon>
        <taxon>Pseudomonadota</taxon>
        <taxon>Betaproteobacteria</taxon>
        <taxon>Burkholderiales</taxon>
        <taxon>Sphaerotilaceae</taxon>
        <taxon>Methylibium</taxon>
    </lineage>
</organism>
<dbReference type="eggNOG" id="COG0715">
    <property type="taxonomic scope" value="Bacteria"/>
</dbReference>
<evidence type="ECO:0000256" key="2">
    <source>
        <dbReference type="ARBA" id="ARBA00010742"/>
    </source>
</evidence>
<comment type="subcellular location">
    <subcellularLocation>
        <location evidence="1">Periplasm</location>
    </subcellularLocation>
</comment>
<protein>
    <submittedName>
        <fullName evidence="5">ABC-type nitrate/sulfonate/bicarbonate transport systems periplasmic component-like protein</fullName>
    </submittedName>
</protein>
<dbReference type="STRING" id="420662.Mpe_A0923"/>
<gene>
    <name evidence="5" type="ordered locus">Mpe_A0923</name>
</gene>
<dbReference type="CDD" id="cd01008">
    <property type="entry name" value="PBP2_NrtA_SsuA_CpmA_like"/>
    <property type="match status" value="1"/>
</dbReference>
<dbReference type="Gene3D" id="3.40.190.10">
    <property type="entry name" value="Periplasmic binding protein-like II"/>
    <property type="match status" value="2"/>
</dbReference>
<dbReference type="KEGG" id="mpt:Mpe_A0923"/>
<dbReference type="AlphaFoldDB" id="A2SE96"/>
<evidence type="ECO:0000313" key="5">
    <source>
        <dbReference type="EMBL" id="ABM93885.1"/>
    </source>
</evidence>
<accession>A2SE96</accession>
<reference evidence="5 6" key="1">
    <citation type="journal article" date="2007" name="J. Bacteriol.">
        <title>Whole-genome analysis of the methyl tert-butyl ether-degrading beta-proteobacterium Methylibium petroleiphilum PM1.</title>
        <authorList>
            <person name="Kane S.R."/>
            <person name="Chakicherla A.Y."/>
            <person name="Chain P.S.G."/>
            <person name="Schmidt R."/>
            <person name="Shin M.W."/>
            <person name="Legler T.C."/>
            <person name="Scow K.M."/>
            <person name="Larimer F.W."/>
            <person name="Lucas S.M."/>
            <person name="Richardson P.M."/>
            <person name="Hristova K.R."/>
        </authorList>
    </citation>
    <scope>NUCLEOTIDE SEQUENCE [LARGE SCALE GENOMIC DNA]</scope>
    <source>
        <strain evidence="6">ATCC BAA-1232 / LMG 22953 / PM1</strain>
    </source>
</reference>
<keyword evidence="3 4" id="KW-0732">Signal</keyword>
<comment type="similarity">
    <text evidence="2">Belongs to the bacterial solute-binding protein SsuA/TauA family.</text>
</comment>
<dbReference type="Proteomes" id="UP000000366">
    <property type="component" value="Chromosome"/>
</dbReference>